<dbReference type="Pfam" id="PF01042">
    <property type="entry name" value="Ribonuc_L-PSP"/>
    <property type="match status" value="1"/>
</dbReference>
<evidence type="ECO:0000259" key="1">
    <source>
        <dbReference type="Pfam" id="PF00248"/>
    </source>
</evidence>
<dbReference type="CDD" id="cd06154">
    <property type="entry name" value="YjgF_YER057c_UK114_like_6"/>
    <property type="match status" value="1"/>
</dbReference>
<dbReference type="HOGENOM" id="CLU_023205_4_0_0"/>
<dbReference type="Proteomes" id="UP000000379">
    <property type="component" value="Chromosome"/>
</dbReference>
<dbReference type="Pfam" id="PF00248">
    <property type="entry name" value="Aldo_ket_red"/>
    <property type="match status" value="1"/>
</dbReference>
<dbReference type="RefSeq" id="WP_013177814.1">
    <property type="nucleotide sequence ID" value="NC_014221.1"/>
</dbReference>
<dbReference type="eggNOG" id="COG0251">
    <property type="taxonomic scope" value="Bacteria"/>
</dbReference>
<dbReference type="STRING" id="649638.Trad_1322"/>
<reference evidence="3" key="1">
    <citation type="submission" date="2010-05" db="EMBL/GenBank/DDBJ databases">
        <title>The complete genome of Truepera radiovictris DSM 17093.</title>
        <authorList>
            <consortium name="US DOE Joint Genome Institute (JGI-PGF)"/>
            <person name="Lucas S."/>
            <person name="Copeland A."/>
            <person name="Lapidus A."/>
            <person name="Glavina del Rio T."/>
            <person name="Dalin E."/>
            <person name="Tice H."/>
            <person name="Bruce D."/>
            <person name="Goodwin L."/>
            <person name="Pitluck S."/>
            <person name="Kyrpides N."/>
            <person name="Mavromatis K."/>
            <person name="Ovchinnikova G."/>
            <person name="Munk A.C."/>
            <person name="Detter J.C."/>
            <person name="Han C."/>
            <person name="Tapia R."/>
            <person name="Land M."/>
            <person name="Hauser L."/>
            <person name="Markowitz V."/>
            <person name="Cheng J.-F."/>
            <person name="Hugenholtz P."/>
            <person name="Woyke T."/>
            <person name="Wu D."/>
            <person name="Tindall B."/>
            <person name="Pomrenke H.G."/>
            <person name="Brambilla E."/>
            <person name="Klenk H.-P."/>
            <person name="Eisen J.A."/>
        </authorList>
    </citation>
    <scope>NUCLEOTIDE SEQUENCE [LARGE SCALE GENOMIC DNA]</scope>
    <source>
        <strain evidence="3">DSM 17093 / CIP 108686 / LMG 22925 / RQ-24</strain>
    </source>
</reference>
<dbReference type="InterPro" id="IPR036812">
    <property type="entry name" value="NAD(P)_OxRdtase_dom_sf"/>
</dbReference>
<evidence type="ECO:0000313" key="2">
    <source>
        <dbReference type="EMBL" id="ADI14444.1"/>
    </source>
</evidence>
<dbReference type="InterPro" id="IPR035959">
    <property type="entry name" value="RutC-like_sf"/>
</dbReference>
<dbReference type="CDD" id="cd19101">
    <property type="entry name" value="AKR_unchar"/>
    <property type="match status" value="1"/>
</dbReference>
<dbReference type="Gene3D" id="3.20.20.100">
    <property type="entry name" value="NADP-dependent oxidoreductase domain"/>
    <property type="match status" value="1"/>
</dbReference>
<protein>
    <submittedName>
        <fullName evidence="2">Endoribonuclease L-PSP</fullName>
    </submittedName>
</protein>
<proteinExistence type="predicted"/>
<accession>D7CWP5</accession>
<sequence length="494" mass="53172">MAPHLDAPGAPAPVERCELAPGLSVSRVLTGLWQVADMERGGKLEPRAAARAMVPYVEAGLTSFDMADHYGSAEEIAGTFGPRSPSGTPVQRLTKWVPEPGPLTKRDVRAAVERALRRLRTERLDLLQFHTWSYADPSYLDALFWLQELQAEGLVAHLGLTNVDAAHLRLVLSSGLEVVSNQVSFSLLDQRAAGEMTALCLERGVKLLAYGTLAGGFLSERWLGQPEPAWERLTTWSQRKYRRFIEAAGGWGAFQGVLRAAAHVARRHGVSVANVAVRSVLEQPAVGGVIVGARLGQSEHLDDTLRVFSFRLDETDRAALRGALSALAPIPGDCGDEYRRPPFLTAAGDLSHHVATFPPPYPSCTRADGRRVALSGTPWEALAGYARAVRVGDRILVSGTTATHGGRLIGGADAAAQFHFAVDKLEGALRSLGGRLEDVVRTRVYVRDLADWEAVARAHGARFREISPANTLVQAGLVGEGYLVELEAEAVVGG</sequence>
<dbReference type="KEGG" id="tra:Trad_1322"/>
<feature type="domain" description="NADP-dependent oxidoreductase" evidence="1">
    <location>
        <begin position="30"/>
        <end position="322"/>
    </location>
</feature>
<dbReference type="Gene3D" id="3.30.1330.40">
    <property type="entry name" value="RutC-like"/>
    <property type="match status" value="1"/>
</dbReference>
<organism evidence="2 3">
    <name type="scientific">Truepera radiovictrix (strain DSM 17093 / CIP 108686 / LMG 22925 / RQ-24)</name>
    <dbReference type="NCBI Taxonomy" id="649638"/>
    <lineage>
        <taxon>Bacteria</taxon>
        <taxon>Thermotogati</taxon>
        <taxon>Deinococcota</taxon>
        <taxon>Deinococci</taxon>
        <taxon>Trueperales</taxon>
        <taxon>Trueperaceae</taxon>
        <taxon>Truepera</taxon>
    </lineage>
</organism>
<dbReference type="SUPFAM" id="SSF51430">
    <property type="entry name" value="NAD(P)-linked oxidoreductase"/>
    <property type="match status" value="1"/>
</dbReference>
<dbReference type="eggNOG" id="COG0667">
    <property type="taxonomic scope" value="Bacteria"/>
</dbReference>
<dbReference type="EMBL" id="CP002049">
    <property type="protein sequence ID" value="ADI14444.1"/>
    <property type="molecule type" value="Genomic_DNA"/>
</dbReference>
<name>D7CWP5_TRURR</name>
<dbReference type="InterPro" id="IPR006175">
    <property type="entry name" value="YjgF/YER057c/UK114"/>
</dbReference>
<gene>
    <name evidence="2" type="ordered locus">Trad_1322</name>
</gene>
<evidence type="ECO:0000313" key="3">
    <source>
        <dbReference type="Proteomes" id="UP000000379"/>
    </source>
</evidence>
<dbReference type="InterPro" id="IPR023210">
    <property type="entry name" value="NADP_OxRdtase_dom"/>
</dbReference>
<dbReference type="PANTHER" id="PTHR43147:SF2">
    <property type="entry name" value="NADP-DEPENDENT OXIDOREDUCTASE DOMAIN-CONTAINING PROTEIN"/>
    <property type="match status" value="1"/>
</dbReference>
<dbReference type="AlphaFoldDB" id="D7CWP5"/>
<dbReference type="PANTHER" id="PTHR43147">
    <property type="entry name" value="PROTEIN TAS"/>
    <property type="match status" value="1"/>
</dbReference>
<keyword evidence="3" id="KW-1185">Reference proteome</keyword>
<reference evidence="2 3" key="2">
    <citation type="journal article" date="2011" name="Stand. Genomic Sci.">
        <title>Complete genome sequence of Truepera radiovictrix type strain (RQ-24).</title>
        <authorList>
            <person name="Ivanova N."/>
            <person name="Rohde C."/>
            <person name="Munk C."/>
            <person name="Nolan M."/>
            <person name="Lucas S."/>
            <person name="Del Rio T.G."/>
            <person name="Tice H."/>
            <person name="Deshpande S."/>
            <person name="Cheng J.F."/>
            <person name="Tapia R."/>
            <person name="Han C."/>
            <person name="Goodwin L."/>
            <person name="Pitluck S."/>
            <person name="Liolios K."/>
            <person name="Mavromatis K."/>
            <person name="Mikhailova N."/>
            <person name="Pati A."/>
            <person name="Chen A."/>
            <person name="Palaniappan K."/>
            <person name="Land M."/>
            <person name="Hauser L."/>
            <person name="Chang Y.J."/>
            <person name="Jeffries C.D."/>
            <person name="Brambilla E."/>
            <person name="Rohde M."/>
            <person name="Goker M."/>
            <person name="Tindall B.J."/>
            <person name="Woyke T."/>
            <person name="Bristow J."/>
            <person name="Eisen J.A."/>
            <person name="Markowitz V."/>
            <person name="Hugenholtz P."/>
            <person name="Kyrpides N.C."/>
            <person name="Klenk H.P."/>
            <person name="Lapidus A."/>
        </authorList>
    </citation>
    <scope>NUCLEOTIDE SEQUENCE [LARGE SCALE GENOMIC DNA]</scope>
    <source>
        <strain evidence="3">DSM 17093 / CIP 108686 / LMG 22925 / RQ-24</strain>
    </source>
</reference>
<dbReference type="SUPFAM" id="SSF55298">
    <property type="entry name" value="YjgF-like"/>
    <property type="match status" value="1"/>
</dbReference>